<comment type="similarity">
    <text evidence="9">Belongs to the MntA antitoxin family.</text>
</comment>
<dbReference type="Gene3D" id="3.30.460.10">
    <property type="entry name" value="Beta Polymerase, domain 2"/>
    <property type="match status" value="1"/>
</dbReference>
<dbReference type="InterPro" id="IPR043519">
    <property type="entry name" value="NT_sf"/>
</dbReference>
<evidence type="ECO:0000259" key="10">
    <source>
        <dbReference type="Pfam" id="PF01909"/>
    </source>
</evidence>
<evidence type="ECO:0000256" key="8">
    <source>
        <dbReference type="ARBA" id="ARBA00022842"/>
    </source>
</evidence>
<dbReference type="Pfam" id="PF01909">
    <property type="entry name" value="NTP_transf_2"/>
    <property type="match status" value="1"/>
</dbReference>
<evidence type="ECO:0000256" key="1">
    <source>
        <dbReference type="ARBA" id="ARBA00001946"/>
    </source>
</evidence>
<comment type="cofactor">
    <cofactor evidence="1">
        <name>Mg(2+)</name>
        <dbReference type="ChEBI" id="CHEBI:18420"/>
    </cofactor>
</comment>
<evidence type="ECO:0000256" key="5">
    <source>
        <dbReference type="ARBA" id="ARBA00022723"/>
    </source>
</evidence>
<keyword evidence="7" id="KW-0067">ATP-binding</keyword>
<evidence type="ECO:0000313" key="12">
    <source>
        <dbReference type="Proteomes" id="UP000622017"/>
    </source>
</evidence>
<dbReference type="CDD" id="cd05403">
    <property type="entry name" value="NT_KNTase_like"/>
    <property type="match status" value="1"/>
</dbReference>
<keyword evidence="5" id="KW-0479">Metal-binding</keyword>
<dbReference type="Proteomes" id="UP000622017">
    <property type="component" value="Unassembled WGS sequence"/>
</dbReference>
<evidence type="ECO:0000256" key="6">
    <source>
        <dbReference type="ARBA" id="ARBA00022741"/>
    </source>
</evidence>
<sequence length="96" mass="11225">MQTQQQLKAILRDLKPLLASRFHVRRLWYFGSFATGQPGPESDVDILAEFTEPLGRDFFELEKLLKNALHRKIDLVTPDALKRQLRESIMAQVRYI</sequence>
<keyword evidence="4" id="KW-0548">Nucleotidyltransferase</keyword>
<dbReference type="InterPro" id="IPR052038">
    <property type="entry name" value="Type-VII_TA_antitoxin"/>
</dbReference>
<evidence type="ECO:0000256" key="4">
    <source>
        <dbReference type="ARBA" id="ARBA00022695"/>
    </source>
</evidence>
<evidence type="ECO:0000256" key="7">
    <source>
        <dbReference type="ARBA" id="ARBA00022840"/>
    </source>
</evidence>
<proteinExistence type="inferred from homology"/>
<keyword evidence="3" id="KW-0808">Transferase</keyword>
<comment type="caution">
    <text evidence="11">The sequence shown here is derived from an EMBL/GenBank/DDBJ whole genome shotgun (WGS) entry which is preliminary data.</text>
</comment>
<keyword evidence="6" id="KW-0547">Nucleotide-binding</keyword>
<dbReference type="RefSeq" id="WP_187320938.1">
    <property type="nucleotide sequence ID" value="NZ_JACSCY010000017.1"/>
</dbReference>
<accession>A0ABR7MPT2</accession>
<dbReference type="PANTHER" id="PTHR33571">
    <property type="entry name" value="SSL8005 PROTEIN"/>
    <property type="match status" value="1"/>
</dbReference>
<feature type="domain" description="Polymerase nucleotidyl transferase" evidence="10">
    <location>
        <begin position="12"/>
        <end position="90"/>
    </location>
</feature>
<evidence type="ECO:0000256" key="2">
    <source>
        <dbReference type="ARBA" id="ARBA00022649"/>
    </source>
</evidence>
<protein>
    <submittedName>
        <fullName evidence="11">Nucleotidyltransferase family protein</fullName>
    </submittedName>
</protein>
<reference evidence="11 12" key="1">
    <citation type="submission" date="2020-08" db="EMBL/GenBank/DDBJ databases">
        <title>Hymenobacter sp.</title>
        <authorList>
            <person name="Kim M.K."/>
        </authorList>
    </citation>
    <scope>NUCLEOTIDE SEQUENCE [LARGE SCALE GENOMIC DNA]</scope>
    <source>
        <strain evidence="11 12">BT507</strain>
    </source>
</reference>
<dbReference type="EMBL" id="JACSCY010000017">
    <property type="protein sequence ID" value="MBC6612715.1"/>
    <property type="molecule type" value="Genomic_DNA"/>
</dbReference>
<dbReference type="SUPFAM" id="SSF81301">
    <property type="entry name" value="Nucleotidyltransferase"/>
    <property type="match status" value="1"/>
</dbReference>
<evidence type="ECO:0000256" key="9">
    <source>
        <dbReference type="ARBA" id="ARBA00038276"/>
    </source>
</evidence>
<dbReference type="InterPro" id="IPR002934">
    <property type="entry name" value="Polymerase_NTP_transf_dom"/>
</dbReference>
<evidence type="ECO:0000313" key="11">
    <source>
        <dbReference type="EMBL" id="MBC6612715.1"/>
    </source>
</evidence>
<organism evidence="11 12">
    <name type="scientific">Hymenobacter citatus</name>
    <dbReference type="NCBI Taxonomy" id="2763506"/>
    <lineage>
        <taxon>Bacteria</taxon>
        <taxon>Pseudomonadati</taxon>
        <taxon>Bacteroidota</taxon>
        <taxon>Cytophagia</taxon>
        <taxon>Cytophagales</taxon>
        <taxon>Hymenobacteraceae</taxon>
        <taxon>Hymenobacter</taxon>
    </lineage>
</organism>
<keyword evidence="8" id="KW-0460">Magnesium</keyword>
<dbReference type="PANTHER" id="PTHR33571:SF12">
    <property type="entry name" value="BSL3053 PROTEIN"/>
    <property type="match status" value="1"/>
</dbReference>
<keyword evidence="12" id="KW-1185">Reference proteome</keyword>
<evidence type="ECO:0000256" key="3">
    <source>
        <dbReference type="ARBA" id="ARBA00022679"/>
    </source>
</evidence>
<keyword evidence="2" id="KW-1277">Toxin-antitoxin system</keyword>
<gene>
    <name evidence="11" type="ORF">H8B15_17460</name>
</gene>
<name>A0ABR7MPT2_9BACT</name>